<sequence length="348" mass="36307">MDKEFPMKKTTAMVIAASTLLMLTGCGGGVSPSQSATEEVVEVSTNGKPLTLGLTYVPNVQFSPVYVAAEDSIFTSAGLGVSVRHHGADEGLFSALISGDEDVVIASGDEVLQARAQGVDIVSIGAFYQEYPVEIIVPEGSPITSFADLKGKRVGLPGEFGSNWFGLLAALDEAGLARDDITVVPVGFTQAASLVSGEVDAIVGFSNSDAVQLQEMDFAARSLPLPDDVPLVGASIITTQAWLADNERNAKHLVDSLTAAMDKIAANPTYALEVSAKWDDTLSDPGARAGAKATLAATIPLWVGEHGADATQDLERWEKMGPFLAEVLGDPAVAEHAEGAATNQYVSQ</sequence>
<dbReference type="Pfam" id="PF09084">
    <property type="entry name" value="NMT1"/>
    <property type="match status" value="1"/>
</dbReference>
<dbReference type="Gene3D" id="3.40.190.10">
    <property type="entry name" value="Periplasmic binding protein-like II"/>
    <property type="match status" value="2"/>
</dbReference>
<evidence type="ECO:0000313" key="2">
    <source>
        <dbReference type="EMBL" id="MSS83907.1"/>
    </source>
</evidence>
<dbReference type="Proteomes" id="UP000470875">
    <property type="component" value="Unassembled WGS sequence"/>
</dbReference>
<name>A0A6N7VQB5_9ACTO</name>
<dbReference type="SUPFAM" id="SSF53850">
    <property type="entry name" value="Periplasmic binding protein-like II"/>
    <property type="match status" value="1"/>
</dbReference>
<dbReference type="GO" id="GO:0009228">
    <property type="term" value="P:thiamine biosynthetic process"/>
    <property type="evidence" value="ECO:0007669"/>
    <property type="project" value="InterPro"/>
</dbReference>
<dbReference type="PANTHER" id="PTHR31528">
    <property type="entry name" value="4-AMINO-5-HYDROXYMETHYL-2-METHYLPYRIMIDINE PHOSPHATE SYNTHASE THI11-RELATED"/>
    <property type="match status" value="1"/>
</dbReference>
<dbReference type="EMBL" id="VULO01000004">
    <property type="protein sequence ID" value="MSS83907.1"/>
    <property type="molecule type" value="Genomic_DNA"/>
</dbReference>
<comment type="caution">
    <text evidence="2">The sequence shown here is derived from an EMBL/GenBank/DDBJ whole genome shotgun (WGS) entry which is preliminary data.</text>
</comment>
<dbReference type="PROSITE" id="PS51257">
    <property type="entry name" value="PROKAR_LIPOPROTEIN"/>
    <property type="match status" value="1"/>
</dbReference>
<gene>
    <name evidence="2" type="ORF">FYJ24_03840</name>
</gene>
<dbReference type="PANTHER" id="PTHR31528:SF15">
    <property type="entry name" value="RIBOFLAVIN-BINDING PROTEIN RIBY"/>
    <property type="match status" value="1"/>
</dbReference>
<reference evidence="2 3" key="1">
    <citation type="submission" date="2019-08" db="EMBL/GenBank/DDBJ databases">
        <title>In-depth cultivation of the pig gut microbiome towards novel bacterial diversity and tailored functional studies.</title>
        <authorList>
            <person name="Wylensek D."/>
            <person name="Hitch T.C.A."/>
            <person name="Clavel T."/>
        </authorList>
    </citation>
    <scope>NUCLEOTIDE SEQUENCE [LARGE SCALE GENOMIC DNA]</scope>
    <source>
        <strain evidence="2 3">WB03_NA08</strain>
    </source>
</reference>
<keyword evidence="3" id="KW-1185">Reference proteome</keyword>
<dbReference type="InterPro" id="IPR027939">
    <property type="entry name" value="NMT1/THI5"/>
</dbReference>
<protein>
    <submittedName>
        <fullName evidence="2">Transporter substrate-binding domain-containing protein</fullName>
    </submittedName>
</protein>
<dbReference type="AlphaFoldDB" id="A0A6N7VQB5"/>
<evidence type="ECO:0000259" key="1">
    <source>
        <dbReference type="Pfam" id="PF09084"/>
    </source>
</evidence>
<feature type="domain" description="SsuA/THI5-like" evidence="1">
    <location>
        <begin position="59"/>
        <end position="270"/>
    </location>
</feature>
<accession>A0A6N7VQB5</accession>
<evidence type="ECO:0000313" key="3">
    <source>
        <dbReference type="Proteomes" id="UP000470875"/>
    </source>
</evidence>
<proteinExistence type="predicted"/>
<organism evidence="2 3">
    <name type="scientific">Scrofimicrobium canadense</name>
    <dbReference type="NCBI Taxonomy" id="2652290"/>
    <lineage>
        <taxon>Bacteria</taxon>
        <taxon>Bacillati</taxon>
        <taxon>Actinomycetota</taxon>
        <taxon>Actinomycetes</taxon>
        <taxon>Actinomycetales</taxon>
        <taxon>Actinomycetaceae</taxon>
        <taxon>Scrofimicrobium</taxon>
    </lineage>
</organism>
<dbReference type="InterPro" id="IPR015168">
    <property type="entry name" value="SsuA/THI5"/>
</dbReference>